<sequence>MTALYKNVVLFNSEVALTVFYQYDVPLCSIITVAQKRLYRRLLHNLNLAALVLLIYDTVLTFGQKVTLLSRRKRSLDQLLYLMARYGFIVVQVMFASAPLVFPSSATPSLRILRLDLLYLTTDLT</sequence>
<gene>
    <name evidence="3" type="ORF">M422DRAFT_55941</name>
</gene>
<name>A0A0C9UJG9_SPHS4</name>
<evidence type="ECO:0000256" key="1">
    <source>
        <dbReference type="SAM" id="Phobius"/>
    </source>
</evidence>
<keyword evidence="1" id="KW-0812">Transmembrane</keyword>
<dbReference type="InterPro" id="IPR045340">
    <property type="entry name" value="DUF6533"/>
</dbReference>
<evidence type="ECO:0000313" key="4">
    <source>
        <dbReference type="Proteomes" id="UP000054279"/>
    </source>
</evidence>
<protein>
    <recommendedName>
        <fullName evidence="2">DUF6533 domain-containing protein</fullName>
    </recommendedName>
</protein>
<dbReference type="Proteomes" id="UP000054279">
    <property type="component" value="Unassembled WGS sequence"/>
</dbReference>
<dbReference type="Pfam" id="PF20151">
    <property type="entry name" value="DUF6533"/>
    <property type="match status" value="1"/>
</dbReference>
<keyword evidence="1" id="KW-0472">Membrane</keyword>
<dbReference type="AlphaFoldDB" id="A0A0C9UJG9"/>
<reference evidence="3 4" key="1">
    <citation type="submission" date="2014-06" db="EMBL/GenBank/DDBJ databases">
        <title>Evolutionary Origins and Diversification of the Mycorrhizal Mutualists.</title>
        <authorList>
            <consortium name="DOE Joint Genome Institute"/>
            <consortium name="Mycorrhizal Genomics Consortium"/>
            <person name="Kohler A."/>
            <person name="Kuo A."/>
            <person name="Nagy L.G."/>
            <person name="Floudas D."/>
            <person name="Copeland A."/>
            <person name="Barry K.W."/>
            <person name="Cichocki N."/>
            <person name="Veneault-Fourrey C."/>
            <person name="LaButti K."/>
            <person name="Lindquist E.A."/>
            <person name="Lipzen A."/>
            <person name="Lundell T."/>
            <person name="Morin E."/>
            <person name="Murat C."/>
            <person name="Riley R."/>
            <person name="Ohm R."/>
            <person name="Sun H."/>
            <person name="Tunlid A."/>
            <person name="Henrissat B."/>
            <person name="Grigoriev I.V."/>
            <person name="Hibbett D.S."/>
            <person name="Martin F."/>
        </authorList>
    </citation>
    <scope>NUCLEOTIDE SEQUENCE [LARGE SCALE GENOMIC DNA]</scope>
    <source>
        <strain evidence="3 4">SS14</strain>
    </source>
</reference>
<organism evidence="3 4">
    <name type="scientific">Sphaerobolus stellatus (strain SS14)</name>
    <dbReference type="NCBI Taxonomy" id="990650"/>
    <lineage>
        <taxon>Eukaryota</taxon>
        <taxon>Fungi</taxon>
        <taxon>Dikarya</taxon>
        <taxon>Basidiomycota</taxon>
        <taxon>Agaricomycotina</taxon>
        <taxon>Agaricomycetes</taxon>
        <taxon>Phallomycetidae</taxon>
        <taxon>Geastrales</taxon>
        <taxon>Sphaerobolaceae</taxon>
        <taxon>Sphaerobolus</taxon>
    </lineage>
</organism>
<evidence type="ECO:0000313" key="3">
    <source>
        <dbReference type="EMBL" id="KIJ25541.1"/>
    </source>
</evidence>
<feature type="transmembrane region" description="Helical" evidence="1">
    <location>
        <begin position="46"/>
        <end position="63"/>
    </location>
</feature>
<proteinExistence type="predicted"/>
<accession>A0A0C9UJG9</accession>
<feature type="domain" description="DUF6533" evidence="2">
    <location>
        <begin position="47"/>
        <end position="89"/>
    </location>
</feature>
<feature type="transmembrane region" description="Helical" evidence="1">
    <location>
        <begin position="83"/>
        <end position="102"/>
    </location>
</feature>
<keyword evidence="4" id="KW-1185">Reference proteome</keyword>
<dbReference type="EMBL" id="KN837410">
    <property type="protein sequence ID" value="KIJ25541.1"/>
    <property type="molecule type" value="Genomic_DNA"/>
</dbReference>
<keyword evidence="1" id="KW-1133">Transmembrane helix</keyword>
<evidence type="ECO:0000259" key="2">
    <source>
        <dbReference type="Pfam" id="PF20151"/>
    </source>
</evidence>
<dbReference type="HOGENOM" id="CLU_1994063_0_0_1"/>